<dbReference type="AlphaFoldDB" id="A0A4R4FG75"/>
<keyword evidence="2" id="KW-1185">Reference proteome</keyword>
<name>A0A4R4FG75_9FIRM</name>
<sequence>MRKYEEEHYKYENIKDVVYPWIKEELIDSHALNGKHISEKDTPVVSFVGGLKIIFVIKRADDTFEVMKDNMLPPDCDIEELYHLSCENLIRDVEFVIANTWYGAFAIIADGHHECSSLCFKHIWQVCVDKLKDNIIIMAPTKDMVLFAAEGQEDIVRKMVDHGRQAYESSSEKISQSLLLFSKDRKELTVYEKKY</sequence>
<dbReference type="Proteomes" id="UP000295710">
    <property type="component" value="Unassembled WGS sequence"/>
</dbReference>
<evidence type="ECO:0000313" key="1">
    <source>
        <dbReference type="EMBL" id="TDA21849.1"/>
    </source>
</evidence>
<dbReference type="RefSeq" id="WP_132277222.1">
    <property type="nucleotide sequence ID" value="NZ_JAOBST010000007.1"/>
</dbReference>
<protein>
    <recommendedName>
        <fullName evidence="3">DUF1444 family protein</fullName>
    </recommendedName>
</protein>
<reference evidence="1 2" key="1">
    <citation type="journal article" date="2016" name="Nat. Microbiol.">
        <title>The Mouse Intestinal Bacterial Collection (miBC) provides host-specific insight into cultured diversity and functional potential of the gut microbiota.</title>
        <authorList>
            <person name="Lagkouvardos I."/>
            <person name="Pukall R."/>
            <person name="Abt B."/>
            <person name="Foesel B.U."/>
            <person name="Meier-Kolthoff J.P."/>
            <person name="Kumar N."/>
            <person name="Bresciani A."/>
            <person name="Martinez I."/>
            <person name="Just S."/>
            <person name="Ziegler C."/>
            <person name="Brugiroux S."/>
            <person name="Garzetti D."/>
            <person name="Wenning M."/>
            <person name="Bui T.P."/>
            <person name="Wang J."/>
            <person name="Hugenholtz F."/>
            <person name="Plugge C.M."/>
            <person name="Peterson D.A."/>
            <person name="Hornef M.W."/>
            <person name="Baines J.F."/>
            <person name="Smidt H."/>
            <person name="Walter J."/>
            <person name="Kristiansen K."/>
            <person name="Nielsen H.B."/>
            <person name="Haller D."/>
            <person name="Overmann J."/>
            <person name="Stecher B."/>
            <person name="Clavel T."/>
        </authorList>
    </citation>
    <scope>NUCLEOTIDE SEQUENCE [LARGE SCALE GENOMIC DNA]</scope>
    <source>
        <strain evidence="1 2">DSM 28560</strain>
    </source>
</reference>
<gene>
    <name evidence="1" type="ORF">E1963_08790</name>
</gene>
<evidence type="ECO:0000313" key="2">
    <source>
        <dbReference type="Proteomes" id="UP000295710"/>
    </source>
</evidence>
<proteinExistence type="predicted"/>
<comment type="caution">
    <text evidence="1">The sequence shown here is derived from an EMBL/GenBank/DDBJ whole genome shotgun (WGS) entry which is preliminary data.</text>
</comment>
<evidence type="ECO:0008006" key="3">
    <source>
        <dbReference type="Google" id="ProtNLM"/>
    </source>
</evidence>
<accession>A0A4R4FG75</accession>
<organism evidence="1 2">
    <name type="scientific">Extibacter muris</name>
    <dbReference type="NCBI Taxonomy" id="1796622"/>
    <lineage>
        <taxon>Bacteria</taxon>
        <taxon>Bacillati</taxon>
        <taxon>Bacillota</taxon>
        <taxon>Clostridia</taxon>
        <taxon>Lachnospirales</taxon>
        <taxon>Lachnospiraceae</taxon>
        <taxon>Extibacter</taxon>
    </lineage>
</organism>
<dbReference type="EMBL" id="SMMX01000006">
    <property type="protein sequence ID" value="TDA21849.1"/>
    <property type="molecule type" value="Genomic_DNA"/>
</dbReference>